<dbReference type="Pfam" id="PF00246">
    <property type="entry name" value="Peptidase_M14"/>
    <property type="match status" value="1"/>
</dbReference>
<evidence type="ECO:0000256" key="16">
    <source>
        <dbReference type="SAM" id="SignalP"/>
    </source>
</evidence>
<evidence type="ECO:0000256" key="2">
    <source>
        <dbReference type="ARBA" id="ARBA00004613"/>
    </source>
</evidence>
<evidence type="ECO:0000256" key="1">
    <source>
        <dbReference type="ARBA" id="ARBA00001947"/>
    </source>
</evidence>
<evidence type="ECO:0000313" key="18">
    <source>
        <dbReference type="EMBL" id="KAG5676180.1"/>
    </source>
</evidence>
<feature type="signal peptide" evidence="16">
    <location>
        <begin position="1"/>
        <end position="17"/>
    </location>
</feature>
<dbReference type="Pfam" id="PF02244">
    <property type="entry name" value="Propep_M14"/>
    <property type="match status" value="1"/>
</dbReference>
<evidence type="ECO:0000256" key="12">
    <source>
        <dbReference type="ARBA" id="ARBA00023157"/>
    </source>
</evidence>
<evidence type="ECO:0000256" key="6">
    <source>
        <dbReference type="ARBA" id="ARBA00022670"/>
    </source>
</evidence>
<keyword evidence="7" id="KW-0479">Metal-binding</keyword>
<evidence type="ECO:0000313" key="19">
    <source>
        <dbReference type="Proteomes" id="UP001107558"/>
    </source>
</evidence>
<dbReference type="GO" id="GO:0006508">
    <property type="term" value="P:proteolysis"/>
    <property type="evidence" value="ECO:0007669"/>
    <property type="project" value="UniProtKB-KW"/>
</dbReference>
<keyword evidence="8 16" id="KW-0732">Signal</keyword>
<dbReference type="GO" id="GO:0004181">
    <property type="term" value="F:metallocarboxypeptidase activity"/>
    <property type="evidence" value="ECO:0007669"/>
    <property type="project" value="InterPro"/>
</dbReference>
<evidence type="ECO:0000259" key="17">
    <source>
        <dbReference type="PROSITE" id="PS52035"/>
    </source>
</evidence>
<name>A0A9J6C1X6_POLVA</name>
<dbReference type="Gene3D" id="3.30.70.340">
    <property type="entry name" value="Metallocarboxypeptidase-like"/>
    <property type="match status" value="1"/>
</dbReference>
<dbReference type="PROSITE" id="PS52035">
    <property type="entry name" value="PEPTIDASE_M14"/>
    <property type="match status" value="1"/>
</dbReference>
<dbReference type="OrthoDB" id="3626597at2759"/>
<dbReference type="FunFam" id="3.30.70.340:FF:000002">
    <property type="entry name" value="Carboxypeptidase A"/>
    <property type="match status" value="1"/>
</dbReference>
<evidence type="ECO:0000256" key="11">
    <source>
        <dbReference type="ARBA" id="ARBA00023049"/>
    </source>
</evidence>
<comment type="similarity">
    <text evidence="3 15">Belongs to the peptidase M14 family.</text>
</comment>
<keyword evidence="10" id="KW-0862">Zinc</keyword>
<evidence type="ECO:0000256" key="15">
    <source>
        <dbReference type="PROSITE-ProRule" id="PRU01379"/>
    </source>
</evidence>
<dbReference type="Gene3D" id="3.40.630.10">
    <property type="entry name" value="Zn peptidases"/>
    <property type="match status" value="1"/>
</dbReference>
<sequence>MKGTIFIILLLVSLTISEKARYDNYRVFEISIETSQQLQLMEYIESNPDGYRFMEFPGKVGRNAELVVPPHKFAEFEELCSKFSLKSALLINNLQEVFDQEQPRSRRALPLDWTRYWTLEEIHSWMESIAAENSNASIISVGTSYEGRNILGLKLNIGNVSGKKQIIFEGTIHAREWISGATVTWMLNELLTSTDPEVQQLAATYEWIIVPVLNVDGFVYTWTNDRFWRKTRRPTANLLCRGADPNRNWDNNFNRGGSSSNPCSDLYAGDYPFSEPETKQFSEFIANLTNLVGYFDFHAYGQLLMLPYGFTTEILENYDELYEIGTIALESLSAKFGTQYRIGSIANIIYIASGSSLDWLKYEFKTNVTYAYELRDQGRYGFALPADQIIDTAIETFESIKTILKEAQIRGIA</sequence>
<dbReference type="SMART" id="SM00631">
    <property type="entry name" value="Zn_pept"/>
    <property type="match status" value="1"/>
</dbReference>
<dbReference type="PROSITE" id="PS00132">
    <property type="entry name" value="CARBOXYPEPT_ZN_1"/>
    <property type="match status" value="1"/>
</dbReference>
<dbReference type="PRINTS" id="PR00765">
    <property type="entry name" value="CRBOXYPTASEA"/>
</dbReference>
<dbReference type="InterPro" id="IPR003146">
    <property type="entry name" value="M14A_act_pep"/>
</dbReference>
<keyword evidence="4" id="KW-0964">Secreted</keyword>
<dbReference type="InterPro" id="IPR000834">
    <property type="entry name" value="Peptidase_M14"/>
</dbReference>
<comment type="cofactor">
    <cofactor evidence="1">
        <name>Zn(2+)</name>
        <dbReference type="ChEBI" id="CHEBI:29105"/>
    </cofactor>
</comment>
<comment type="caution">
    <text evidence="18">The sequence shown here is derived from an EMBL/GenBank/DDBJ whole genome shotgun (WGS) entry which is preliminary data.</text>
</comment>
<comment type="subcellular location">
    <subcellularLocation>
        <location evidence="2">Secreted</location>
    </subcellularLocation>
</comment>
<dbReference type="GO" id="GO:0008270">
    <property type="term" value="F:zinc ion binding"/>
    <property type="evidence" value="ECO:0007669"/>
    <property type="project" value="InterPro"/>
</dbReference>
<dbReference type="InterPro" id="IPR057246">
    <property type="entry name" value="CARBOXYPEPT_ZN_1"/>
</dbReference>
<evidence type="ECO:0000256" key="4">
    <source>
        <dbReference type="ARBA" id="ARBA00022525"/>
    </source>
</evidence>
<evidence type="ECO:0000256" key="10">
    <source>
        <dbReference type="ARBA" id="ARBA00022833"/>
    </source>
</evidence>
<dbReference type="SUPFAM" id="SSF53187">
    <property type="entry name" value="Zn-dependent exopeptidases"/>
    <property type="match status" value="1"/>
</dbReference>
<evidence type="ECO:0000256" key="14">
    <source>
        <dbReference type="ARBA" id="ARBA00069039"/>
    </source>
</evidence>
<evidence type="ECO:0000256" key="9">
    <source>
        <dbReference type="ARBA" id="ARBA00022801"/>
    </source>
</evidence>
<gene>
    <name evidence="18" type="ORF">PVAND_006029</name>
</gene>
<organism evidence="18 19">
    <name type="scientific">Polypedilum vanderplanki</name>
    <name type="common">Sleeping chironomid midge</name>
    <dbReference type="NCBI Taxonomy" id="319348"/>
    <lineage>
        <taxon>Eukaryota</taxon>
        <taxon>Metazoa</taxon>
        <taxon>Ecdysozoa</taxon>
        <taxon>Arthropoda</taxon>
        <taxon>Hexapoda</taxon>
        <taxon>Insecta</taxon>
        <taxon>Pterygota</taxon>
        <taxon>Neoptera</taxon>
        <taxon>Endopterygota</taxon>
        <taxon>Diptera</taxon>
        <taxon>Nematocera</taxon>
        <taxon>Chironomoidea</taxon>
        <taxon>Chironomidae</taxon>
        <taxon>Chironominae</taxon>
        <taxon>Polypedilum</taxon>
        <taxon>Polypedilum</taxon>
    </lineage>
</organism>
<accession>A0A9J6C1X6</accession>
<dbReference type="CDD" id="cd03860">
    <property type="entry name" value="M14_CP_A-B_like"/>
    <property type="match status" value="1"/>
</dbReference>
<dbReference type="FunFam" id="3.40.630.10:FF:000040">
    <property type="entry name" value="zinc carboxypeptidase"/>
    <property type="match status" value="1"/>
</dbReference>
<protein>
    <recommendedName>
        <fullName evidence="14">Zinc carboxypeptidase A 1</fullName>
    </recommendedName>
</protein>
<dbReference type="EMBL" id="JADBJN010000002">
    <property type="protein sequence ID" value="KAG5676180.1"/>
    <property type="molecule type" value="Genomic_DNA"/>
</dbReference>
<evidence type="ECO:0000256" key="3">
    <source>
        <dbReference type="ARBA" id="ARBA00005988"/>
    </source>
</evidence>
<dbReference type="PANTHER" id="PTHR11705">
    <property type="entry name" value="PROTEASE FAMILY M14 CARBOXYPEPTIDASE A,B"/>
    <property type="match status" value="1"/>
</dbReference>
<keyword evidence="5" id="KW-0121">Carboxypeptidase</keyword>
<feature type="domain" description="Peptidase M14" evidence="17">
    <location>
        <begin position="115"/>
        <end position="407"/>
    </location>
</feature>
<keyword evidence="9" id="KW-0378">Hydrolase</keyword>
<dbReference type="InterPro" id="IPR036990">
    <property type="entry name" value="M14A-like_propep"/>
</dbReference>
<keyword evidence="6" id="KW-0645">Protease</keyword>
<evidence type="ECO:0000256" key="7">
    <source>
        <dbReference type="ARBA" id="ARBA00022723"/>
    </source>
</evidence>
<feature type="active site" description="Proton donor/acceptor" evidence="15">
    <location>
        <position position="373"/>
    </location>
</feature>
<reference evidence="18" key="1">
    <citation type="submission" date="2021-03" db="EMBL/GenBank/DDBJ databases">
        <title>Chromosome level genome of the anhydrobiotic midge Polypedilum vanderplanki.</title>
        <authorList>
            <person name="Yoshida Y."/>
            <person name="Kikawada T."/>
            <person name="Gusev O."/>
        </authorList>
    </citation>
    <scope>NUCLEOTIDE SEQUENCE</scope>
    <source>
        <strain evidence="18">NIAS01</strain>
        <tissue evidence="18">Whole body or cell culture</tissue>
    </source>
</reference>
<keyword evidence="11" id="KW-0482">Metalloprotease</keyword>
<keyword evidence="12" id="KW-1015">Disulfide bond</keyword>
<evidence type="ECO:0000256" key="8">
    <source>
        <dbReference type="ARBA" id="ARBA00022729"/>
    </source>
</evidence>
<evidence type="ECO:0000256" key="13">
    <source>
        <dbReference type="ARBA" id="ARBA00057299"/>
    </source>
</evidence>
<dbReference type="PANTHER" id="PTHR11705:SF153">
    <property type="entry name" value="ZINC CARBOXYPEPTIDASE A 1-LIKE PROTEIN"/>
    <property type="match status" value="1"/>
</dbReference>
<proteinExistence type="inferred from homology"/>
<dbReference type="GO" id="GO:0005615">
    <property type="term" value="C:extracellular space"/>
    <property type="evidence" value="ECO:0007669"/>
    <property type="project" value="TreeGrafter"/>
</dbReference>
<feature type="chain" id="PRO_5039894954" description="Zinc carboxypeptidase A 1" evidence="16">
    <location>
        <begin position="18"/>
        <end position="413"/>
    </location>
</feature>
<dbReference type="SUPFAM" id="SSF54897">
    <property type="entry name" value="Protease propeptides/inhibitors"/>
    <property type="match status" value="1"/>
</dbReference>
<comment type="function">
    <text evidence="13">Involved in the digestion of the blood meal.</text>
</comment>
<dbReference type="Proteomes" id="UP001107558">
    <property type="component" value="Chromosome 2"/>
</dbReference>
<keyword evidence="19" id="KW-1185">Reference proteome</keyword>
<dbReference type="AlphaFoldDB" id="A0A9J6C1X6"/>
<evidence type="ECO:0000256" key="5">
    <source>
        <dbReference type="ARBA" id="ARBA00022645"/>
    </source>
</evidence>